<accession>A0A507FFL0</accession>
<sequence>MAKASKKTGTLTRTPEAKNKLTSVKTSIAKDSASKDKSGWKAKGNLTKQKTENLIDELDASLPRLIASISKNKEKLKRESGAFGVLSRPKNEEVMRRNEERQRTEDGLEDAMKLIAMQKSPTTEKGDPFLDQDTPSNRNHLIYTIPYAIVVVVRFRATGSAPILKQSIFKITASQRFQAVIGFLRKELALGPGDSLFLYINSAFAPAPDEVVATLFKQLGADRNFPPAPLSSTTHIARKQHE</sequence>
<organism evidence="8 9">
    <name type="scientific">Chytriomyces confervae</name>
    <dbReference type="NCBI Taxonomy" id="246404"/>
    <lineage>
        <taxon>Eukaryota</taxon>
        <taxon>Fungi</taxon>
        <taxon>Fungi incertae sedis</taxon>
        <taxon>Chytridiomycota</taxon>
        <taxon>Chytridiomycota incertae sedis</taxon>
        <taxon>Chytridiomycetes</taxon>
        <taxon>Chytridiales</taxon>
        <taxon>Chytriomycetaceae</taxon>
        <taxon>Chytriomyces</taxon>
    </lineage>
</organism>
<keyword evidence="5 6" id="KW-0072">Autophagy</keyword>
<dbReference type="Pfam" id="PF04110">
    <property type="entry name" value="APG12"/>
    <property type="match status" value="1"/>
</dbReference>
<dbReference type="GO" id="GO:0000421">
    <property type="term" value="C:autophagosome membrane"/>
    <property type="evidence" value="ECO:0007669"/>
    <property type="project" value="TreeGrafter"/>
</dbReference>
<dbReference type="InterPro" id="IPR029071">
    <property type="entry name" value="Ubiquitin-like_domsf"/>
</dbReference>
<evidence type="ECO:0000256" key="3">
    <source>
        <dbReference type="ARBA" id="ARBA00022499"/>
    </source>
</evidence>
<dbReference type="GO" id="GO:0061723">
    <property type="term" value="P:glycophagy"/>
    <property type="evidence" value="ECO:0007669"/>
    <property type="project" value="TreeGrafter"/>
</dbReference>
<comment type="function">
    <text evidence="6">Ubiquitin-like protein involved in cytoplasm to vacuole transport (Cvt), autophagy vesicles formation, mitophagy, and nucleophagy.</text>
</comment>
<comment type="subcellular location">
    <subcellularLocation>
        <location evidence="6">Preautophagosomal structure membrane</location>
        <topology evidence="6">Peripheral membrane protein</topology>
    </subcellularLocation>
</comment>
<gene>
    <name evidence="8" type="ORF">CcCBS67573_g04372</name>
</gene>
<comment type="similarity">
    <text evidence="1 6">Belongs to the ATG12 family.</text>
</comment>
<dbReference type="GO" id="GO:0000422">
    <property type="term" value="P:autophagy of mitochondrion"/>
    <property type="evidence" value="ECO:0007669"/>
    <property type="project" value="TreeGrafter"/>
</dbReference>
<evidence type="ECO:0000256" key="2">
    <source>
        <dbReference type="ARBA" id="ARBA00015875"/>
    </source>
</evidence>
<evidence type="ECO:0000256" key="7">
    <source>
        <dbReference type="SAM" id="MobiDB-lite"/>
    </source>
</evidence>
<dbReference type="EMBL" id="QEAP01000130">
    <property type="protein sequence ID" value="TPX74347.1"/>
    <property type="molecule type" value="Genomic_DNA"/>
</dbReference>
<dbReference type="GO" id="GO:0034274">
    <property type="term" value="C:Atg12-Atg5-Atg16 complex"/>
    <property type="evidence" value="ECO:0007669"/>
    <property type="project" value="TreeGrafter"/>
</dbReference>
<feature type="region of interest" description="Disordered" evidence="7">
    <location>
        <begin position="1"/>
        <end position="51"/>
    </location>
</feature>
<evidence type="ECO:0000256" key="5">
    <source>
        <dbReference type="ARBA" id="ARBA00023006"/>
    </source>
</evidence>
<dbReference type="GO" id="GO:0015031">
    <property type="term" value="P:protein transport"/>
    <property type="evidence" value="ECO:0007669"/>
    <property type="project" value="UniProtKB-KW"/>
</dbReference>
<comment type="caution">
    <text evidence="8">The sequence shown here is derived from an EMBL/GenBank/DDBJ whole genome shotgun (WGS) entry which is preliminary data.</text>
</comment>
<dbReference type="OrthoDB" id="10003551at2759"/>
<dbReference type="InterPro" id="IPR007242">
    <property type="entry name" value="Atg12"/>
</dbReference>
<dbReference type="GO" id="GO:0034045">
    <property type="term" value="C:phagophore assembly site membrane"/>
    <property type="evidence" value="ECO:0007669"/>
    <property type="project" value="UniProtKB-SubCell"/>
</dbReference>
<dbReference type="Gene3D" id="3.10.20.90">
    <property type="entry name" value="Phosphatidylinositol 3-kinase Catalytic Subunit, Chain A, domain 1"/>
    <property type="match status" value="1"/>
</dbReference>
<keyword evidence="6" id="KW-0653">Protein transport</keyword>
<protein>
    <recommendedName>
        <fullName evidence="2 6">Ubiquitin-like protein ATG12</fullName>
    </recommendedName>
</protein>
<dbReference type="Proteomes" id="UP000320333">
    <property type="component" value="Unassembled WGS sequence"/>
</dbReference>
<proteinExistence type="inferred from homology"/>
<keyword evidence="4 6" id="KW-0833">Ubl conjugation pathway</keyword>
<dbReference type="PANTHER" id="PTHR13385:SF0">
    <property type="entry name" value="UBIQUITIN-LIKE PROTEIN ATG12"/>
    <property type="match status" value="1"/>
</dbReference>
<evidence type="ECO:0000256" key="4">
    <source>
        <dbReference type="ARBA" id="ARBA00022786"/>
    </source>
</evidence>
<dbReference type="GO" id="GO:0019776">
    <property type="term" value="F:Atg8-family ligase activity"/>
    <property type="evidence" value="ECO:0007669"/>
    <property type="project" value="TreeGrafter"/>
</dbReference>
<evidence type="ECO:0000313" key="8">
    <source>
        <dbReference type="EMBL" id="TPX74347.1"/>
    </source>
</evidence>
<dbReference type="PANTHER" id="PTHR13385">
    <property type="entry name" value="AUTOPHAGY PROTEIN 12"/>
    <property type="match status" value="1"/>
</dbReference>
<dbReference type="GO" id="GO:0034727">
    <property type="term" value="P:piecemeal microautophagy of the nucleus"/>
    <property type="evidence" value="ECO:0007669"/>
    <property type="project" value="TreeGrafter"/>
</dbReference>
<keyword evidence="3 6" id="KW-1017">Isopeptide bond</keyword>
<evidence type="ECO:0000313" key="9">
    <source>
        <dbReference type="Proteomes" id="UP000320333"/>
    </source>
</evidence>
<dbReference type="CDD" id="cd01612">
    <property type="entry name" value="Ubl_ATG12"/>
    <property type="match status" value="1"/>
</dbReference>
<reference evidence="8 9" key="1">
    <citation type="journal article" date="2019" name="Sci. Rep.">
        <title>Comparative genomics of chytrid fungi reveal insights into the obligate biotrophic and pathogenic lifestyle of Synchytrium endobioticum.</title>
        <authorList>
            <person name="van de Vossenberg B.T.L.H."/>
            <person name="Warris S."/>
            <person name="Nguyen H.D.T."/>
            <person name="van Gent-Pelzer M.P.E."/>
            <person name="Joly D.L."/>
            <person name="van de Geest H.C."/>
            <person name="Bonants P.J.M."/>
            <person name="Smith D.S."/>
            <person name="Levesque C.A."/>
            <person name="van der Lee T.A.J."/>
        </authorList>
    </citation>
    <scope>NUCLEOTIDE SEQUENCE [LARGE SCALE GENOMIC DNA]</scope>
    <source>
        <strain evidence="8 9">CBS 675.73</strain>
    </source>
</reference>
<dbReference type="GO" id="GO:0000045">
    <property type="term" value="P:autophagosome assembly"/>
    <property type="evidence" value="ECO:0007669"/>
    <property type="project" value="InterPro"/>
</dbReference>
<dbReference type="STRING" id="246404.A0A507FFL0"/>
<comment type="subunit">
    <text evidence="6">Forms a conjugate with ATG5.</text>
</comment>
<keyword evidence="9" id="KW-1185">Reference proteome</keyword>
<keyword evidence="6" id="KW-0472">Membrane</keyword>
<dbReference type="AlphaFoldDB" id="A0A507FFL0"/>
<dbReference type="GO" id="GO:0097352">
    <property type="term" value="P:autophagosome maturation"/>
    <property type="evidence" value="ECO:0007669"/>
    <property type="project" value="TreeGrafter"/>
</dbReference>
<name>A0A507FFL0_9FUNG</name>
<dbReference type="SUPFAM" id="SSF54236">
    <property type="entry name" value="Ubiquitin-like"/>
    <property type="match status" value="1"/>
</dbReference>
<evidence type="ECO:0000256" key="1">
    <source>
        <dbReference type="ARBA" id="ARBA00007778"/>
    </source>
</evidence>
<evidence type="ECO:0000256" key="6">
    <source>
        <dbReference type="RuleBase" id="RU361201"/>
    </source>
</evidence>
<keyword evidence="6" id="KW-0813">Transport</keyword>